<dbReference type="EMBL" id="AP018216">
    <property type="protein sequence ID" value="BAY71535.1"/>
    <property type="molecule type" value="Genomic_DNA"/>
</dbReference>
<reference evidence="1 2" key="1">
    <citation type="submission" date="2017-06" db="EMBL/GenBank/DDBJ databases">
        <title>Genome sequencing of cyanobaciteial culture collection at National Institute for Environmental Studies (NIES).</title>
        <authorList>
            <person name="Hirose Y."/>
            <person name="Shimura Y."/>
            <person name="Fujisawa T."/>
            <person name="Nakamura Y."/>
            <person name="Kawachi M."/>
        </authorList>
    </citation>
    <scope>NUCLEOTIDE SEQUENCE [LARGE SCALE GENOMIC DNA]</scope>
    <source>
        <strain evidence="1 2">NIES-23</strain>
    </source>
</reference>
<evidence type="ECO:0008006" key="3">
    <source>
        <dbReference type="Google" id="ProtNLM"/>
    </source>
</evidence>
<dbReference type="Pfam" id="PF08869">
    <property type="entry name" value="XisI"/>
    <property type="match status" value="1"/>
</dbReference>
<gene>
    <name evidence="1" type="ORF">NIES23_43550</name>
</gene>
<dbReference type="Gene3D" id="3.30.310.110">
    <property type="entry name" value="XisI-like"/>
    <property type="match status" value="1"/>
</dbReference>
<dbReference type="InterPro" id="IPR035943">
    <property type="entry name" value="XisI-like_sf"/>
</dbReference>
<dbReference type="AlphaFoldDB" id="A0A1Z4KR75"/>
<protein>
    <recommendedName>
        <fullName evidence="3">XisI protein</fullName>
    </recommendedName>
</protein>
<proteinExistence type="predicted"/>
<name>A0A1Z4KR75_ANAVA</name>
<dbReference type="SUPFAM" id="SSF143847">
    <property type="entry name" value="XisI-like"/>
    <property type="match status" value="1"/>
</dbReference>
<organism evidence="1 2">
    <name type="scientific">Trichormus variabilis NIES-23</name>
    <dbReference type="NCBI Taxonomy" id="1973479"/>
    <lineage>
        <taxon>Bacteria</taxon>
        <taxon>Bacillati</taxon>
        <taxon>Cyanobacteriota</taxon>
        <taxon>Cyanophyceae</taxon>
        <taxon>Nostocales</taxon>
        <taxon>Nostocaceae</taxon>
        <taxon>Trichormus</taxon>
    </lineage>
</organism>
<dbReference type="InterPro" id="IPR014968">
    <property type="entry name" value="XisI"/>
</dbReference>
<sequence length="41" mass="5016">MEKLAKYRKIIQQILQDYSQQKPDNGNIEVESIFDMERDHY</sequence>
<dbReference type="Proteomes" id="UP000217507">
    <property type="component" value="Chromosome"/>
</dbReference>
<evidence type="ECO:0000313" key="2">
    <source>
        <dbReference type="Proteomes" id="UP000217507"/>
    </source>
</evidence>
<accession>A0A1Z4KR75</accession>
<evidence type="ECO:0000313" key="1">
    <source>
        <dbReference type="EMBL" id="BAY71535.1"/>
    </source>
</evidence>